<dbReference type="AlphaFoldDB" id="W8R2Q4"/>
<feature type="compositionally biased region" description="Pro residues" evidence="1">
    <location>
        <begin position="174"/>
        <end position="187"/>
    </location>
</feature>
<dbReference type="Pfam" id="PF13511">
    <property type="entry name" value="DUF4124"/>
    <property type="match status" value="1"/>
</dbReference>
<protein>
    <recommendedName>
        <fullName evidence="3">DUF4124 domain-containing protein</fullName>
    </recommendedName>
</protein>
<dbReference type="Proteomes" id="UP000019522">
    <property type="component" value="Chromosome"/>
</dbReference>
<reference evidence="5" key="1">
    <citation type="journal article" date="2014" name="Genome Announc.">
        <title>Complete Genome Sequence of the Highly Transformable Pseudomonas stutzeri Strain 28a24.</title>
        <authorList>
            <person name="Smith B.A."/>
            <person name="Dougherty K.M."/>
            <person name="Baltrus D.A."/>
        </authorList>
    </citation>
    <scope>NUCLEOTIDE SEQUENCE [LARGE SCALE GENOMIC DNA]</scope>
    <source>
        <strain evidence="5">28a24</strain>
    </source>
</reference>
<sequence>MRIALFSLLLLVTVPALAQIYKYTDEKGNTVFTNQPPEGVAADTVELPPANTVNIRTPEPPPPLESEQDHGQRQPYRSLSIGGIPDDEALRANNGTFVVSAQLDPQLKKGHQVRFLLDGVAQAAPGSTTSLQLNTVDRGTHTLEVEILSNGEVVQRAAEQFTVQRVNTSSPALRPKPAPQPKPKTTP</sequence>
<keyword evidence="2" id="KW-0732">Signal</keyword>
<proteinExistence type="predicted"/>
<dbReference type="EMBL" id="CP007441">
    <property type="protein sequence ID" value="AHL73798.1"/>
    <property type="molecule type" value="Genomic_DNA"/>
</dbReference>
<feature type="region of interest" description="Disordered" evidence="1">
    <location>
        <begin position="51"/>
        <end position="83"/>
    </location>
</feature>
<name>W8R2Q4_STUST</name>
<feature type="region of interest" description="Disordered" evidence="1">
    <location>
        <begin position="165"/>
        <end position="187"/>
    </location>
</feature>
<feature type="domain" description="DUF4124" evidence="3">
    <location>
        <begin position="8"/>
        <end position="60"/>
    </location>
</feature>
<dbReference type="RefSeq" id="WP_025239986.1">
    <property type="nucleotide sequence ID" value="NZ_CP007441.1"/>
</dbReference>
<organism evidence="4 5">
    <name type="scientific">Stutzerimonas stutzeri</name>
    <name type="common">Pseudomonas stutzeri</name>
    <dbReference type="NCBI Taxonomy" id="316"/>
    <lineage>
        <taxon>Bacteria</taxon>
        <taxon>Pseudomonadati</taxon>
        <taxon>Pseudomonadota</taxon>
        <taxon>Gammaproteobacteria</taxon>
        <taxon>Pseudomonadales</taxon>
        <taxon>Pseudomonadaceae</taxon>
        <taxon>Stutzerimonas</taxon>
    </lineage>
</organism>
<dbReference type="PATRIC" id="fig|316.77.peg.259"/>
<feature type="signal peptide" evidence="2">
    <location>
        <begin position="1"/>
        <end position="18"/>
    </location>
</feature>
<evidence type="ECO:0000313" key="4">
    <source>
        <dbReference type="EMBL" id="AHL73798.1"/>
    </source>
</evidence>
<dbReference type="KEGG" id="pstt:CH92_01270"/>
<accession>W8R2Q4</accession>
<feature type="chain" id="PRO_5004913631" description="DUF4124 domain-containing protein" evidence="2">
    <location>
        <begin position="19"/>
        <end position="187"/>
    </location>
</feature>
<dbReference type="OrthoDB" id="7062774at2"/>
<evidence type="ECO:0000256" key="2">
    <source>
        <dbReference type="SAM" id="SignalP"/>
    </source>
</evidence>
<evidence type="ECO:0000313" key="5">
    <source>
        <dbReference type="Proteomes" id="UP000019522"/>
    </source>
</evidence>
<gene>
    <name evidence="4" type="ORF">CH92_01270</name>
</gene>
<reference evidence="4 5" key="2">
    <citation type="submission" date="2014-03" db="EMBL/GenBank/DDBJ databases">
        <authorList>
            <person name="Baltrus D."/>
            <person name="Dougherty K."/>
        </authorList>
    </citation>
    <scope>NUCLEOTIDE SEQUENCE</scope>
    <source>
        <strain evidence="4 5">28a24</strain>
    </source>
</reference>
<dbReference type="InterPro" id="IPR025392">
    <property type="entry name" value="DUF4124"/>
</dbReference>
<evidence type="ECO:0000256" key="1">
    <source>
        <dbReference type="SAM" id="MobiDB-lite"/>
    </source>
</evidence>
<evidence type="ECO:0000259" key="3">
    <source>
        <dbReference type="Pfam" id="PF13511"/>
    </source>
</evidence>